<dbReference type="PANTHER" id="PTHR43228:SF1">
    <property type="entry name" value="TWO-COMPONENT RESPONSE REGULATOR ARR22"/>
    <property type="match status" value="1"/>
</dbReference>
<dbReference type="PANTHER" id="PTHR43228">
    <property type="entry name" value="TWO-COMPONENT RESPONSE REGULATOR"/>
    <property type="match status" value="1"/>
</dbReference>
<organism evidence="3 4">
    <name type="scientific">Candidatus Magnetobacterium casense</name>
    <dbReference type="NCBI Taxonomy" id="1455061"/>
    <lineage>
        <taxon>Bacteria</taxon>
        <taxon>Pseudomonadati</taxon>
        <taxon>Nitrospirota</taxon>
        <taxon>Thermodesulfovibrionia</taxon>
        <taxon>Thermodesulfovibrionales</taxon>
        <taxon>Candidatus Magnetobacteriaceae</taxon>
        <taxon>Candidatus Magnetobacterium</taxon>
    </lineage>
</organism>
<name>A0ABS6S2T1_9BACT</name>
<dbReference type="SMART" id="SM00448">
    <property type="entry name" value="REC"/>
    <property type="match status" value="1"/>
</dbReference>
<accession>A0ABS6S2T1</accession>
<dbReference type="Gene3D" id="3.40.50.2300">
    <property type="match status" value="1"/>
</dbReference>
<evidence type="ECO:0000313" key="4">
    <source>
        <dbReference type="Proteomes" id="UP001196980"/>
    </source>
</evidence>
<keyword evidence="4" id="KW-1185">Reference proteome</keyword>
<sequence length="147" mass="16745">MCYNIIMGCEIDTGLLKKEITVLCVEDELIIMESLRLVLKRRFDRIYMASNGEKGLALFKKHDIDIVITDILMPVMDGLEMVRNILELKPNTPVVALSAINDGPLMRRVKELGIKRHIIKPFSDEEFFALIYDAAMEAYQLRGQATA</sequence>
<dbReference type="InterPro" id="IPR001789">
    <property type="entry name" value="Sig_transdc_resp-reg_receiver"/>
</dbReference>
<dbReference type="InterPro" id="IPR052048">
    <property type="entry name" value="ST_Response_Regulator"/>
</dbReference>
<evidence type="ECO:0000259" key="2">
    <source>
        <dbReference type="PROSITE" id="PS50110"/>
    </source>
</evidence>
<evidence type="ECO:0000256" key="1">
    <source>
        <dbReference type="PROSITE-ProRule" id="PRU00169"/>
    </source>
</evidence>
<evidence type="ECO:0000313" key="3">
    <source>
        <dbReference type="EMBL" id="MBV6343155.1"/>
    </source>
</evidence>
<comment type="caution">
    <text evidence="3">The sequence shown here is derived from an EMBL/GenBank/DDBJ whole genome shotgun (WGS) entry which is preliminary data.</text>
</comment>
<proteinExistence type="predicted"/>
<dbReference type="EMBL" id="JABXWD010000464">
    <property type="protein sequence ID" value="MBV6343155.1"/>
    <property type="molecule type" value="Genomic_DNA"/>
</dbReference>
<dbReference type="Pfam" id="PF00072">
    <property type="entry name" value="Response_reg"/>
    <property type="match status" value="1"/>
</dbReference>
<feature type="domain" description="Response regulatory" evidence="2">
    <location>
        <begin position="21"/>
        <end position="135"/>
    </location>
</feature>
<gene>
    <name evidence="3" type="ORF">HWQ67_16365</name>
</gene>
<dbReference type="Proteomes" id="UP001196980">
    <property type="component" value="Unassembled WGS sequence"/>
</dbReference>
<dbReference type="PROSITE" id="PS50110">
    <property type="entry name" value="RESPONSE_REGULATORY"/>
    <property type="match status" value="1"/>
</dbReference>
<keyword evidence="1" id="KW-0597">Phosphoprotein</keyword>
<protein>
    <submittedName>
        <fullName evidence="3">Response regulator</fullName>
    </submittedName>
</protein>
<reference evidence="3 4" key="1">
    <citation type="journal article" date="2020" name="J Geophys Res Biogeosci">
        <title>Magnetotaxis as an Adaptation to Enable Bacterial Shuttling of Microbial Sulfur and Sulfur Cycling Across Aquatic Oxic#Anoxic Interfaces.</title>
        <authorList>
            <person name="Li J."/>
            <person name="Liu P."/>
            <person name="Wang J."/>
            <person name="Roberts A.P."/>
            <person name="Pan Y."/>
        </authorList>
    </citation>
    <scope>NUCLEOTIDE SEQUENCE [LARGE SCALE GENOMIC DNA]</scope>
    <source>
        <strain evidence="3 4">MYR-1_YQ</strain>
    </source>
</reference>
<dbReference type="SUPFAM" id="SSF52172">
    <property type="entry name" value="CheY-like"/>
    <property type="match status" value="1"/>
</dbReference>
<dbReference type="InterPro" id="IPR011006">
    <property type="entry name" value="CheY-like_superfamily"/>
</dbReference>
<feature type="modified residue" description="4-aspartylphosphate" evidence="1">
    <location>
        <position position="70"/>
    </location>
</feature>